<reference evidence="4" key="1">
    <citation type="submission" date="2020-11" db="EMBL/GenBank/DDBJ databases">
        <authorList>
            <person name="Tran Van P."/>
        </authorList>
    </citation>
    <scope>NUCLEOTIDE SEQUENCE</scope>
</reference>
<sequence>MAEKLIIVVMLEFTIDVNDLVNKMAHLKLVKWYVFAEVKSFKCGPSTTFLPKQTRVGHEASEPSEMSTRSGNALRNEDDHPNYLRNMILNFSSDLEKRRRRDDTIKSDSDVEPGHLKVDIAELYARDNSKEHHTELYELVNDASPTPVLRRGLPFFFALRFDRAYDVTKDSLRLQFDLGESGQRPQT</sequence>
<evidence type="ECO:0000313" key="4">
    <source>
        <dbReference type="EMBL" id="CAD7424267.1"/>
    </source>
</evidence>
<organism evidence="4">
    <name type="scientific">Timema monikensis</name>
    <dbReference type="NCBI Taxonomy" id="170555"/>
    <lineage>
        <taxon>Eukaryota</taxon>
        <taxon>Metazoa</taxon>
        <taxon>Ecdysozoa</taxon>
        <taxon>Arthropoda</taxon>
        <taxon>Hexapoda</taxon>
        <taxon>Insecta</taxon>
        <taxon>Pterygota</taxon>
        <taxon>Neoptera</taxon>
        <taxon>Polyneoptera</taxon>
        <taxon>Phasmatodea</taxon>
        <taxon>Timematodea</taxon>
        <taxon>Timematoidea</taxon>
        <taxon>Timematidae</taxon>
        <taxon>Timema</taxon>
    </lineage>
</organism>
<dbReference type="Gene3D" id="2.60.40.10">
    <property type="entry name" value="Immunoglobulins"/>
    <property type="match status" value="1"/>
</dbReference>
<dbReference type="InterPro" id="IPR001102">
    <property type="entry name" value="Transglutaminase_N"/>
</dbReference>
<feature type="compositionally biased region" description="Polar residues" evidence="2">
    <location>
        <begin position="64"/>
        <end position="73"/>
    </location>
</feature>
<feature type="domain" description="Transglutaminase N-terminal" evidence="3">
    <location>
        <begin position="122"/>
        <end position="183"/>
    </location>
</feature>
<protein>
    <recommendedName>
        <fullName evidence="3">Transglutaminase N-terminal domain-containing protein</fullName>
    </recommendedName>
</protein>
<comment type="similarity">
    <text evidence="1">Belongs to the transglutaminase superfamily. Transglutaminase family.</text>
</comment>
<dbReference type="EMBL" id="OB792772">
    <property type="protein sequence ID" value="CAD7424267.1"/>
    <property type="molecule type" value="Genomic_DNA"/>
</dbReference>
<proteinExistence type="inferred from homology"/>
<accession>A0A7R9DYT5</accession>
<evidence type="ECO:0000259" key="3">
    <source>
        <dbReference type="Pfam" id="PF00868"/>
    </source>
</evidence>
<dbReference type="AlphaFoldDB" id="A0A7R9DYT5"/>
<evidence type="ECO:0000256" key="1">
    <source>
        <dbReference type="ARBA" id="ARBA00005968"/>
    </source>
</evidence>
<name>A0A7R9DYT5_9NEOP</name>
<dbReference type="Pfam" id="PF00868">
    <property type="entry name" value="Transglut_N"/>
    <property type="match status" value="1"/>
</dbReference>
<dbReference type="SUPFAM" id="SSF81296">
    <property type="entry name" value="E set domains"/>
    <property type="match status" value="1"/>
</dbReference>
<feature type="region of interest" description="Disordered" evidence="2">
    <location>
        <begin position="54"/>
        <end position="80"/>
    </location>
</feature>
<gene>
    <name evidence="4" type="ORF">TMSB3V08_LOCUS1224</name>
</gene>
<dbReference type="InterPro" id="IPR014756">
    <property type="entry name" value="Ig_E-set"/>
</dbReference>
<evidence type="ECO:0000256" key="2">
    <source>
        <dbReference type="SAM" id="MobiDB-lite"/>
    </source>
</evidence>
<dbReference type="InterPro" id="IPR013783">
    <property type="entry name" value="Ig-like_fold"/>
</dbReference>